<reference evidence="1 2" key="1">
    <citation type="submission" date="2019-01" db="EMBL/GenBank/DDBJ databases">
        <title>Weissella sp. nov., a novel lactic acid bacterium isolated from animal feces.</title>
        <authorList>
            <person name="Wang L.-T."/>
        </authorList>
    </citation>
    <scope>NUCLEOTIDE SEQUENCE [LARGE SCALE GENOMIC DNA]</scope>
    <source>
        <strain evidence="1 2">8H-2</strain>
    </source>
</reference>
<sequence>MSRSYKKPYFVDKDRRNSRHKIQNRKVRAQMKTGKYDGYSSLDFKKMNSSWFICDYRFYSPEFKEAYRK</sequence>
<evidence type="ECO:0000313" key="1">
    <source>
        <dbReference type="EMBL" id="TYC47829.1"/>
    </source>
</evidence>
<dbReference type="AlphaFoldDB" id="A0A6C2C2C4"/>
<dbReference type="RefSeq" id="WP_148623978.1">
    <property type="nucleotide sequence ID" value="NZ_SDGZ01000029.1"/>
</dbReference>
<dbReference type="OrthoDB" id="1913526at2"/>
<organism evidence="1 2">
    <name type="scientific">Weissella muntiaci</name>
    <dbReference type="NCBI Taxonomy" id="2508881"/>
    <lineage>
        <taxon>Bacteria</taxon>
        <taxon>Bacillati</taxon>
        <taxon>Bacillota</taxon>
        <taxon>Bacilli</taxon>
        <taxon>Lactobacillales</taxon>
        <taxon>Lactobacillaceae</taxon>
        <taxon>Weissella</taxon>
    </lineage>
</organism>
<dbReference type="EMBL" id="SDGZ01000029">
    <property type="protein sequence ID" value="TYC47829.1"/>
    <property type="molecule type" value="Genomic_DNA"/>
</dbReference>
<keyword evidence="2" id="KW-1185">Reference proteome</keyword>
<proteinExistence type="predicted"/>
<evidence type="ECO:0000313" key="2">
    <source>
        <dbReference type="Proteomes" id="UP000371977"/>
    </source>
</evidence>
<accession>A0A6C2C2C4</accession>
<comment type="caution">
    <text evidence="1">The sequence shown here is derived from an EMBL/GenBank/DDBJ whole genome shotgun (WGS) entry which is preliminary data.</text>
</comment>
<name>A0A6C2C2C4_9LACO</name>
<dbReference type="Proteomes" id="UP000371977">
    <property type="component" value="Unassembled WGS sequence"/>
</dbReference>
<gene>
    <name evidence="1" type="ORF">ESZ50_11110</name>
</gene>
<protein>
    <submittedName>
        <fullName evidence="1">Uncharacterized protein</fullName>
    </submittedName>
</protein>